<dbReference type="Proteomes" id="UP001152320">
    <property type="component" value="Chromosome 12"/>
</dbReference>
<reference evidence="3" key="1">
    <citation type="submission" date="2021-10" db="EMBL/GenBank/DDBJ databases">
        <title>Tropical sea cucumber genome reveals ecological adaptation and Cuvierian tubules defense mechanism.</title>
        <authorList>
            <person name="Chen T."/>
        </authorList>
    </citation>
    <scope>NUCLEOTIDE SEQUENCE</scope>
    <source>
        <strain evidence="3">Nanhai2018</strain>
        <tissue evidence="3">Muscle</tissue>
    </source>
</reference>
<sequence length="350" mass="39314">MSLFKYFKPVLCTADTNDANEPSTSSSNVEPDNSSTNIPVHSQVNEDEDGQSKPGTKPTTATCASSKSIVSASGIKRGAVTESGTSVLTEKRAKKFKDSWITGRPWLSYVDGLGMLCKLCQKCDMRPYDRDTWNKTPCSRLRKETLYDHESSVAHKDALKRDLEAKQNAKVYDVPEVSLSHMSLVFATLYFLCKQRISHTTTTEPLLDFLDFLESVQKLLGVDSRKMIESSSTRWLSLGSATLRLKEVSSSVIISLGHESEERGDATATGLCSMITQYQFIATILMMCDILPTVYRLSKTFRQAQWILPLSMIWFRPQLTNCRAEDRRKVNAGRTSKNIFQMSKQQQVSQ</sequence>
<dbReference type="OrthoDB" id="10059291at2759"/>
<keyword evidence="4" id="KW-1185">Reference proteome</keyword>
<feature type="compositionally biased region" description="Polar residues" evidence="1">
    <location>
        <begin position="15"/>
        <end position="43"/>
    </location>
</feature>
<dbReference type="InterPro" id="IPR057456">
    <property type="entry name" value="Znf_C17orf113"/>
</dbReference>
<dbReference type="AlphaFoldDB" id="A0A9Q1BTK6"/>
<evidence type="ECO:0000259" key="2">
    <source>
        <dbReference type="Pfam" id="PF25431"/>
    </source>
</evidence>
<dbReference type="EMBL" id="JAIZAY010000012">
    <property type="protein sequence ID" value="KAJ8032331.1"/>
    <property type="molecule type" value="Genomic_DNA"/>
</dbReference>
<dbReference type="PANTHER" id="PTHR46880">
    <property type="entry name" value="RAS-ASSOCIATING DOMAIN-CONTAINING PROTEIN"/>
    <property type="match status" value="1"/>
</dbReference>
<gene>
    <name evidence="3" type="ORF">HOLleu_25832</name>
</gene>
<name>A0A9Q1BTK6_HOLLE</name>
<feature type="domain" description="C17orf113 probable zinc finger" evidence="2">
    <location>
        <begin position="105"/>
        <end position="164"/>
    </location>
</feature>
<evidence type="ECO:0000313" key="3">
    <source>
        <dbReference type="EMBL" id="KAJ8032331.1"/>
    </source>
</evidence>
<feature type="compositionally biased region" description="Polar residues" evidence="1">
    <location>
        <begin position="53"/>
        <end position="63"/>
    </location>
</feature>
<protein>
    <recommendedName>
        <fullName evidence="2">C17orf113 probable zinc finger domain-containing protein</fullName>
    </recommendedName>
</protein>
<comment type="caution">
    <text evidence="3">The sequence shown here is derived from an EMBL/GenBank/DDBJ whole genome shotgun (WGS) entry which is preliminary data.</text>
</comment>
<proteinExistence type="predicted"/>
<accession>A0A9Q1BTK6</accession>
<dbReference type="Pfam" id="PF25431">
    <property type="entry name" value="zf-C17orf113"/>
    <property type="match status" value="1"/>
</dbReference>
<organism evidence="3 4">
    <name type="scientific">Holothuria leucospilota</name>
    <name type="common">Black long sea cucumber</name>
    <name type="synonym">Mertensiothuria leucospilota</name>
    <dbReference type="NCBI Taxonomy" id="206669"/>
    <lineage>
        <taxon>Eukaryota</taxon>
        <taxon>Metazoa</taxon>
        <taxon>Echinodermata</taxon>
        <taxon>Eleutherozoa</taxon>
        <taxon>Echinozoa</taxon>
        <taxon>Holothuroidea</taxon>
        <taxon>Aspidochirotacea</taxon>
        <taxon>Aspidochirotida</taxon>
        <taxon>Holothuriidae</taxon>
        <taxon>Holothuria</taxon>
    </lineage>
</organism>
<dbReference type="PANTHER" id="PTHR46880:SF5">
    <property type="entry name" value="DUF4371 DOMAIN-CONTAINING PROTEIN"/>
    <property type="match status" value="1"/>
</dbReference>
<feature type="region of interest" description="Disordered" evidence="1">
    <location>
        <begin position="15"/>
        <end position="63"/>
    </location>
</feature>
<evidence type="ECO:0000313" key="4">
    <source>
        <dbReference type="Proteomes" id="UP001152320"/>
    </source>
</evidence>
<evidence type="ECO:0000256" key="1">
    <source>
        <dbReference type="SAM" id="MobiDB-lite"/>
    </source>
</evidence>